<evidence type="ECO:0000313" key="5">
    <source>
        <dbReference type="Proteomes" id="UP000186141"/>
    </source>
</evidence>
<dbReference type="Gene3D" id="3.40.1550.10">
    <property type="entry name" value="CheC-like"/>
    <property type="match status" value="1"/>
</dbReference>
<keyword evidence="5" id="KW-1185">Reference proteome</keyword>
<dbReference type="RefSeq" id="WP_076527708.1">
    <property type="nucleotide sequence ID" value="NZ_BMEH01000001.1"/>
</dbReference>
<feature type="domain" description="Flagellar motor switch protein FliN-like C-terminal" evidence="3">
    <location>
        <begin position="221"/>
        <end position="286"/>
    </location>
</feature>
<protein>
    <submittedName>
        <fullName evidence="4">Flagellar motor switch protein FliM</fullName>
    </submittedName>
</protein>
<evidence type="ECO:0000256" key="2">
    <source>
        <dbReference type="ARBA" id="ARBA00025044"/>
    </source>
</evidence>
<name>A0A1N7JZA8_9RHOB</name>
<dbReference type="Pfam" id="PF01052">
    <property type="entry name" value="FliMN_C"/>
    <property type="match status" value="1"/>
</dbReference>
<dbReference type="STRING" id="1086013.SAMN05421774_101132"/>
<dbReference type="Proteomes" id="UP000186141">
    <property type="component" value="Unassembled WGS sequence"/>
</dbReference>
<keyword evidence="1" id="KW-0145">Chemotaxis</keyword>
<organism evidence="4 5">
    <name type="scientific">Gemmobacter megaterium</name>
    <dbReference type="NCBI Taxonomy" id="1086013"/>
    <lineage>
        <taxon>Bacteria</taxon>
        <taxon>Pseudomonadati</taxon>
        <taxon>Pseudomonadota</taxon>
        <taxon>Alphaproteobacteria</taxon>
        <taxon>Rhodobacterales</taxon>
        <taxon>Paracoccaceae</taxon>
        <taxon>Gemmobacter</taxon>
    </lineage>
</organism>
<dbReference type="GO" id="GO:0006935">
    <property type="term" value="P:chemotaxis"/>
    <property type="evidence" value="ECO:0007669"/>
    <property type="project" value="UniProtKB-KW"/>
</dbReference>
<evidence type="ECO:0000259" key="3">
    <source>
        <dbReference type="Pfam" id="PF01052"/>
    </source>
</evidence>
<keyword evidence="4" id="KW-0966">Cell projection</keyword>
<gene>
    <name evidence="4" type="ORF">SAMN05421774_101132</name>
</gene>
<keyword evidence="4" id="KW-0969">Cilium</keyword>
<dbReference type="AlphaFoldDB" id="A0A1N7JZA8"/>
<comment type="function">
    <text evidence="2">FliM is one of three proteins (FliG, FliN, FliM) that forms the rotor-mounted switch complex (C ring), located at the base of the basal body. This complex interacts with the CheY and CheZ chemotaxis proteins, in addition to contacting components of the motor that determine the direction of flagellar rotation.</text>
</comment>
<dbReference type="InterPro" id="IPR001543">
    <property type="entry name" value="FliN-like_C"/>
</dbReference>
<keyword evidence="4" id="KW-0282">Flagellum</keyword>
<reference evidence="4 5" key="1">
    <citation type="submission" date="2017-01" db="EMBL/GenBank/DDBJ databases">
        <authorList>
            <person name="Mah S.A."/>
            <person name="Swanson W.J."/>
            <person name="Moy G.W."/>
            <person name="Vacquier V.D."/>
        </authorList>
    </citation>
    <scope>NUCLEOTIDE SEQUENCE [LARGE SCALE GENOMIC DNA]</scope>
    <source>
        <strain evidence="4 5">DSM 26375</strain>
    </source>
</reference>
<dbReference type="InterPro" id="IPR028976">
    <property type="entry name" value="CheC-like_sf"/>
</dbReference>
<proteinExistence type="predicted"/>
<evidence type="ECO:0000313" key="4">
    <source>
        <dbReference type="EMBL" id="SIS54675.1"/>
    </source>
</evidence>
<sequence length="333" mass="34613">MSAQGVLRRKVAVRRADHRGVETGARAWRTAFARVARDMVGLDLAVPVLHDDRRSLTELLELVPERALLAVLEGPGQGLGLLAMSPELTASVIEAQTIGRISASPPLPRRPTRTDGAMAARLIDGALAALETALAHSPDLRWTAGFRYASFLDEPRPLGLLLEDIPYRLLICDLDIADGLRRGRVLLALPAEGRGPKPTPHTPDETPSTTLAWQAALNGAVLGADVAIDAVIGRLRLPLGQAMGLEAGAILPLTGARLDCIALIGPAGQPMGTARLGQNRGLRALKFQAAETDAGGQHPAHATAAAQTSVAPPALAAPASAPVGAVAPLARSA</sequence>
<dbReference type="OrthoDB" id="7824563at2"/>
<evidence type="ECO:0000256" key="1">
    <source>
        <dbReference type="ARBA" id="ARBA00022500"/>
    </source>
</evidence>
<accession>A0A1N7JZA8</accession>
<dbReference type="EMBL" id="FTOT01000001">
    <property type="protein sequence ID" value="SIS54675.1"/>
    <property type="molecule type" value="Genomic_DNA"/>
</dbReference>